<feature type="region of interest" description="Disordered" evidence="1">
    <location>
        <begin position="1"/>
        <end position="24"/>
    </location>
</feature>
<organism evidence="3 4">
    <name type="scientific">Coprococcus catus</name>
    <dbReference type="NCBI Taxonomy" id="116085"/>
    <lineage>
        <taxon>Bacteria</taxon>
        <taxon>Bacillati</taxon>
        <taxon>Bacillota</taxon>
        <taxon>Clostridia</taxon>
        <taxon>Lachnospirales</taxon>
        <taxon>Lachnospiraceae</taxon>
        <taxon>Coprococcus</taxon>
    </lineage>
</organism>
<evidence type="ECO:0000256" key="1">
    <source>
        <dbReference type="SAM" id="MobiDB-lite"/>
    </source>
</evidence>
<dbReference type="PRINTS" id="PR01590">
    <property type="entry name" value="HTHFIS"/>
</dbReference>
<name>A0A3E2TMZ3_9FIRM</name>
<feature type="domain" description="DNA binding HTH" evidence="2">
    <location>
        <begin position="28"/>
        <end position="64"/>
    </location>
</feature>
<dbReference type="InterPro" id="IPR002197">
    <property type="entry name" value="HTH_Fis"/>
</dbReference>
<dbReference type="EMBL" id="QVEP01000019">
    <property type="protein sequence ID" value="RGB79762.1"/>
    <property type="molecule type" value="Genomic_DNA"/>
</dbReference>
<dbReference type="Pfam" id="PF02954">
    <property type="entry name" value="HTH_8"/>
    <property type="match status" value="1"/>
</dbReference>
<protein>
    <recommendedName>
        <fullName evidence="2">DNA binding HTH domain-containing protein</fullName>
    </recommendedName>
</protein>
<dbReference type="Proteomes" id="UP000260773">
    <property type="component" value="Unassembled WGS sequence"/>
</dbReference>
<evidence type="ECO:0000313" key="4">
    <source>
        <dbReference type="Proteomes" id="UP000260773"/>
    </source>
</evidence>
<dbReference type="GO" id="GO:0043565">
    <property type="term" value="F:sequence-specific DNA binding"/>
    <property type="evidence" value="ECO:0007669"/>
    <property type="project" value="InterPro"/>
</dbReference>
<dbReference type="InterPro" id="IPR009057">
    <property type="entry name" value="Homeodomain-like_sf"/>
</dbReference>
<sequence>MNKLSGDHTLSRPAAAFSSLQEQRSSAEIDLIRQTLRQTDGNKAKAARILGIDRTVLYRKLKKYHID</sequence>
<dbReference type="SUPFAM" id="SSF46689">
    <property type="entry name" value="Homeodomain-like"/>
    <property type="match status" value="1"/>
</dbReference>
<dbReference type="Gene3D" id="1.10.10.60">
    <property type="entry name" value="Homeodomain-like"/>
    <property type="match status" value="1"/>
</dbReference>
<dbReference type="AlphaFoldDB" id="A0A3E2TMZ3"/>
<feature type="compositionally biased region" description="Basic and acidic residues" evidence="1">
    <location>
        <begin position="1"/>
        <end position="10"/>
    </location>
</feature>
<accession>A0A3E2TMZ3</accession>
<proteinExistence type="predicted"/>
<gene>
    <name evidence="3" type="ORF">DW070_09030</name>
</gene>
<comment type="caution">
    <text evidence="3">The sequence shown here is derived from an EMBL/GenBank/DDBJ whole genome shotgun (WGS) entry which is preliminary data.</text>
</comment>
<evidence type="ECO:0000259" key="2">
    <source>
        <dbReference type="Pfam" id="PF02954"/>
    </source>
</evidence>
<reference evidence="3 4" key="1">
    <citation type="submission" date="2018-08" db="EMBL/GenBank/DDBJ databases">
        <title>A genome reference for cultivated species of the human gut microbiota.</title>
        <authorList>
            <person name="Zou Y."/>
            <person name="Xue W."/>
            <person name="Luo G."/>
        </authorList>
    </citation>
    <scope>NUCLEOTIDE SEQUENCE [LARGE SCALE GENOMIC DNA]</scope>
    <source>
        <strain evidence="3 4">AF45-17</strain>
    </source>
</reference>
<evidence type="ECO:0000313" key="3">
    <source>
        <dbReference type="EMBL" id="RGB79762.1"/>
    </source>
</evidence>